<evidence type="ECO:0000256" key="1">
    <source>
        <dbReference type="SAM" id="Phobius"/>
    </source>
</evidence>
<dbReference type="AlphaFoldDB" id="A0A381XT26"/>
<gene>
    <name evidence="2" type="ORF">METZ01_LOCUS120211</name>
</gene>
<evidence type="ECO:0000313" key="2">
    <source>
        <dbReference type="EMBL" id="SVA67357.1"/>
    </source>
</evidence>
<feature type="non-terminal residue" evidence="2">
    <location>
        <position position="148"/>
    </location>
</feature>
<keyword evidence="1" id="KW-0472">Membrane</keyword>
<accession>A0A381XT26</accession>
<name>A0A381XT26_9ZZZZ</name>
<feature type="transmembrane region" description="Helical" evidence="1">
    <location>
        <begin position="6"/>
        <end position="26"/>
    </location>
</feature>
<keyword evidence="1" id="KW-1133">Transmembrane helix</keyword>
<reference evidence="2" key="1">
    <citation type="submission" date="2018-05" db="EMBL/GenBank/DDBJ databases">
        <authorList>
            <person name="Lanie J.A."/>
            <person name="Ng W.-L."/>
            <person name="Kazmierczak K.M."/>
            <person name="Andrzejewski T.M."/>
            <person name="Davidsen T.M."/>
            <person name="Wayne K.J."/>
            <person name="Tettelin H."/>
            <person name="Glass J.I."/>
            <person name="Rusch D."/>
            <person name="Podicherti R."/>
            <person name="Tsui H.-C.T."/>
            <person name="Winkler M.E."/>
        </authorList>
    </citation>
    <scope>NUCLEOTIDE SEQUENCE</scope>
</reference>
<protein>
    <submittedName>
        <fullName evidence="2">Uncharacterized protein</fullName>
    </submittedName>
</protein>
<sequence>MKISVGRVLQIFLASAVILAVFIFYMKHLEQVRQKIVEDRKNNSPKTMTSYEPPKLGINKSPGSVWTDLSDRDTEMSEDSFRIPEDWQVFLLVDSRSILQDYRLNPSLYLMRYDLQEDLSIWNPESNGDPDWTSMPWTLLMKRYLNRY</sequence>
<keyword evidence="1" id="KW-0812">Transmembrane</keyword>
<organism evidence="2">
    <name type="scientific">marine metagenome</name>
    <dbReference type="NCBI Taxonomy" id="408172"/>
    <lineage>
        <taxon>unclassified sequences</taxon>
        <taxon>metagenomes</taxon>
        <taxon>ecological metagenomes</taxon>
    </lineage>
</organism>
<dbReference type="EMBL" id="UINC01016117">
    <property type="protein sequence ID" value="SVA67357.1"/>
    <property type="molecule type" value="Genomic_DNA"/>
</dbReference>
<proteinExistence type="predicted"/>